<dbReference type="EMBL" id="BAAAJE010000026">
    <property type="protein sequence ID" value="GAA1159438.1"/>
    <property type="molecule type" value="Genomic_DNA"/>
</dbReference>
<evidence type="ECO:0000313" key="2">
    <source>
        <dbReference type="Proteomes" id="UP001499979"/>
    </source>
</evidence>
<dbReference type="Gene3D" id="3.40.50.300">
    <property type="entry name" value="P-loop containing nucleotide triphosphate hydrolases"/>
    <property type="match status" value="1"/>
</dbReference>
<organism evidence="1 2">
    <name type="scientific">Nocardioides aquiterrae</name>
    <dbReference type="NCBI Taxonomy" id="203799"/>
    <lineage>
        <taxon>Bacteria</taxon>
        <taxon>Bacillati</taxon>
        <taxon>Actinomycetota</taxon>
        <taxon>Actinomycetes</taxon>
        <taxon>Propionibacteriales</taxon>
        <taxon>Nocardioidaceae</taxon>
        <taxon>Nocardioides</taxon>
    </lineage>
</organism>
<reference evidence="1 2" key="1">
    <citation type="journal article" date="2019" name="Int. J. Syst. Evol. Microbiol.">
        <title>The Global Catalogue of Microorganisms (GCM) 10K type strain sequencing project: providing services to taxonomists for standard genome sequencing and annotation.</title>
        <authorList>
            <consortium name="The Broad Institute Genomics Platform"/>
            <consortium name="The Broad Institute Genome Sequencing Center for Infectious Disease"/>
            <person name="Wu L."/>
            <person name="Ma J."/>
        </authorList>
    </citation>
    <scope>NUCLEOTIDE SEQUENCE [LARGE SCALE GENOMIC DNA]</scope>
    <source>
        <strain evidence="1 2">JCM 11813</strain>
    </source>
</reference>
<sequence length="357" mass="40002">MPTPEAQPTPLSEAIPVERRVVFVVGSGRSGTSTMAGALRTLGMHVPQPEVAADETNPKGFGEPQWVVDFHDELLRRCNVQVSDARPSAWFESGKLAAFEPLRERLHDWLEQQFVEGGPELVVKDPRLAWFLGLWRAAALRCDATPAYVTMLRPVTEVVGSKQRYYAAQRSAGEVQRTAAWVNMMLHTERSTRGSARRFVRYADMLKDWTVPVFAIGQAFDLDAVKSATANDVRRVHQFIDPTLRRVQLTWDDVEVPDRLREIAEESWQHLDRLADEGGDVPAVHEVLDQLRAAYSELYGEAEAMAHSTALAARREGLAQQPEPAVRHGVDRVPHGVRKLVPGSVRRGLRKALGRER</sequence>
<dbReference type="Proteomes" id="UP001499979">
    <property type="component" value="Unassembled WGS sequence"/>
</dbReference>
<evidence type="ECO:0000313" key="1">
    <source>
        <dbReference type="EMBL" id="GAA1159438.1"/>
    </source>
</evidence>
<comment type="caution">
    <text evidence="1">The sequence shown here is derived from an EMBL/GenBank/DDBJ whole genome shotgun (WGS) entry which is preliminary data.</text>
</comment>
<evidence type="ECO:0008006" key="3">
    <source>
        <dbReference type="Google" id="ProtNLM"/>
    </source>
</evidence>
<dbReference type="InterPro" id="IPR027417">
    <property type="entry name" value="P-loop_NTPase"/>
</dbReference>
<name>A0ABN1UMU1_9ACTN</name>
<accession>A0ABN1UMU1</accession>
<dbReference type="RefSeq" id="WP_343909867.1">
    <property type="nucleotide sequence ID" value="NZ_BAAAJE010000026.1"/>
</dbReference>
<gene>
    <name evidence="1" type="ORF">GCM10009606_41880</name>
</gene>
<keyword evidence="2" id="KW-1185">Reference proteome</keyword>
<proteinExistence type="predicted"/>
<protein>
    <recommendedName>
        <fullName evidence="3">Sulfotransferase family protein</fullName>
    </recommendedName>
</protein>
<dbReference type="SUPFAM" id="SSF52540">
    <property type="entry name" value="P-loop containing nucleoside triphosphate hydrolases"/>
    <property type="match status" value="1"/>
</dbReference>